<dbReference type="PANTHER" id="PTHR30158">
    <property type="entry name" value="ACRA/E-RELATED COMPONENT OF DRUG EFFLUX TRANSPORTER"/>
    <property type="match status" value="1"/>
</dbReference>
<dbReference type="EMBL" id="LNXT01000049">
    <property type="protein sequence ID" value="KTC67749.1"/>
    <property type="molecule type" value="Genomic_DNA"/>
</dbReference>
<reference evidence="8 10" key="1">
    <citation type="submission" date="2015-11" db="EMBL/GenBank/DDBJ databases">
        <title>Genomic analysis of 38 Legionella species identifies large and diverse effector repertoires.</title>
        <authorList>
            <person name="Burstein D."/>
            <person name="Amaro F."/>
            <person name="Zusman T."/>
            <person name="Lifshitz Z."/>
            <person name="Cohen O."/>
            <person name="Gilbert J.A."/>
            <person name="Pupko T."/>
            <person name="Shuman H.A."/>
            <person name="Segal G."/>
        </authorList>
    </citation>
    <scope>NUCLEOTIDE SEQUENCE [LARGE SCALE GENOMIC DNA]</scope>
    <source>
        <strain evidence="8 10">CDC#1407-AL-14</strain>
    </source>
</reference>
<dbReference type="Proteomes" id="UP000255066">
    <property type="component" value="Unassembled WGS sequence"/>
</dbReference>
<dbReference type="STRING" id="28083.Lbir_2997"/>
<dbReference type="AlphaFoldDB" id="A0A378IB51"/>
<evidence type="ECO:0000256" key="3">
    <source>
        <dbReference type="SAM" id="SignalP"/>
    </source>
</evidence>
<dbReference type="InterPro" id="IPR006143">
    <property type="entry name" value="RND_pump_MFP"/>
</dbReference>
<feature type="domain" description="Multidrug resistance protein MdtA-like barrel-sandwich hybrid" evidence="5">
    <location>
        <begin position="62"/>
        <end position="199"/>
    </location>
</feature>
<dbReference type="Pfam" id="PF25967">
    <property type="entry name" value="RND-MFP_C"/>
    <property type="match status" value="1"/>
</dbReference>
<dbReference type="Gene3D" id="1.10.287.470">
    <property type="entry name" value="Helix hairpin bin"/>
    <property type="match status" value="1"/>
</dbReference>
<dbReference type="GO" id="GO:0046677">
    <property type="term" value="P:response to antibiotic"/>
    <property type="evidence" value="ECO:0007669"/>
    <property type="project" value="TreeGrafter"/>
</dbReference>
<feature type="chain" id="PRO_5016755036" evidence="3">
    <location>
        <begin position="25"/>
        <end position="373"/>
    </location>
</feature>
<evidence type="ECO:0000313" key="11">
    <source>
        <dbReference type="Proteomes" id="UP000255066"/>
    </source>
</evidence>
<dbReference type="GO" id="GO:0022857">
    <property type="term" value="F:transmembrane transporter activity"/>
    <property type="evidence" value="ECO:0007669"/>
    <property type="project" value="InterPro"/>
</dbReference>
<dbReference type="InterPro" id="IPR058627">
    <property type="entry name" value="MdtA-like_C"/>
</dbReference>
<dbReference type="Proteomes" id="UP000054735">
    <property type="component" value="Unassembled WGS sequence"/>
</dbReference>
<proteinExistence type="inferred from homology"/>
<comment type="subcellular location">
    <subcellularLocation>
        <location evidence="1">Cell inner membrane</location>
        <topology evidence="1">Lipid-anchor</topology>
    </subcellularLocation>
</comment>
<feature type="domain" description="Multidrug resistance protein MdtA-like beta-barrel" evidence="6">
    <location>
        <begin position="207"/>
        <end position="288"/>
    </location>
</feature>
<dbReference type="Gene3D" id="2.40.420.20">
    <property type="match status" value="1"/>
</dbReference>
<dbReference type="GO" id="GO:0030313">
    <property type="term" value="C:cell envelope"/>
    <property type="evidence" value="ECO:0007669"/>
    <property type="project" value="UniProtKB-SubCell"/>
</dbReference>
<accession>A0A378IB51</accession>
<evidence type="ECO:0000313" key="10">
    <source>
        <dbReference type="Proteomes" id="UP000054735"/>
    </source>
</evidence>
<evidence type="ECO:0000256" key="1">
    <source>
        <dbReference type="ARBA" id="ARBA00004519"/>
    </source>
</evidence>
<dbReference type="RefSeq" id="WP_058524993.1">
    <property type="nucleotide sequence ID" value="NZ_CAAAHV010000025.1"/>
</dbReference>
<dbReference type="Pfam" id="PF25944">
    <property type="entry name" value="Beta-barrel_RND"/>
    <property type="match status" value="1"/>
</dbReference>
<dbReference type="GO" id="GO:0005886">
    <property type="term" value="C:plasma membrane"/>
    <property type="evidence" value="ECO:0007669"/>
    <property type="project" value="TreeGrafter"/>
</dbReference>
<evidence type="ECO:0000256" key="2">
    <source>
        <dbReference type="ARBA" id="ARBA00009477"/>
    </source>
</evidence>
<dbReference type="InterPro" id="IPR058626">
    <property type="entry name" value="MdtA-like_b-barrel"/>
</dbReference>
<evidence type="ECO:0000259" key="7">
    <source>
        <dbReference type="Pfam" id="PF25967"/>
    </source>
</evidence>
<dbReference type="Gene3D" id="2.40.30.170">
    <property type="match status" value="1"/>
</dbReference>
<feature type="signal peptide" evidence="3">
    <location>
        <begin position="1"/>
        <end position="24"/>
    </location>
</feature>
<gene>
    <name evidence="9" type="primary">mdtE</name>
    <name evidence="8" type="ORF">Lbir_2997</name>
    <name evidence="9" type="ORF">NCTC12437_01790</name>
</gene>
<organism evidence="9 11">
    <name type="scientific">Legionella birminghamensis</name>
    <dbReference type="NCBI Taxonomy" id="28083"/>
    <lineage>
        <taxon>Bacteria</taxon>
        <taxon>Pseudomonadati</taxon>
        <taxon>Pseudomonadota</taxon>
        <taxon>Gammaproteobacteria</taxon>
        <taxon>Legionellales</taxon>
        <taxon>Legionellaceae</taxon>
        <taxon>Legionella</taxon>
    </lineage>
</organism>
<feature type="domain" description="Multidrug resistance protein MdtA-like C-terminal permuted SH3" evidence="7">
    <location>
        <begin position="295"/>
        <end position="354"/>
    </location>
</feature>
<comment type="similarity">
    <text evidence="2">Belongs to the membrane fusion protein (MFP) (TC 8.A.1) family.</text>
</comment>
<dbReference type="EMBL" id="UGNW01000001">
    <property type="protein sequence ID" value="STX32012.1"/>
    <property type="molecule type" value="Genomic_DNA"/>
</dbReference>
<dbReference type="Gene3D" id="2.40.50.100">
    <property type="match status" value="1"/>
</dbReference>
<dbReference type="InterPro" id="IPR058625">
    <property type="entry name" value="MdtA-like_BSH"/>
</dbReference>
<dbReference type="PANTHER" id="PTHR30158:SF10">
    <property type="entry name" value="CATION EFFLUX PUMP"/>
    <property type="match status" value="1"/>
</dbReference>
<dbReference type="NCBIfam" id="TIGR01730">
    <property type="entry name" value="RND_mfp"/>
    <property type="match status" value="1"/>
</dbReference>
<name>A0A378IB51_9GAMM</name>
<dbReference type="SUPFAM" id="SSF111369">
    <property type="entry name" value="HlyD-like secretion proteins"/>
    <property type="match status" value="1"/>
</dbReference>
<keyword evidence="3" id="KW-0732">Signal</keyword>
<evidence type="ECO:0000259" key="4">
    <source>
        <dbReference type="Pfam" id="PF25876"/>
    </source>
</evidence>
<sequence>MSRYSCLKNILAAFFCLLFLSACSEQNKSDQTTPTVDITRISTSQIPINKKYIGITQSISAVGIKARVEGFLTKMNFIEGKPVKKNQLLFVIDPRPFEAKLELAQGQYAKSVADKEYQEVQYRRMKDLVVKGDVSQSHFDEVNAKFSEADAQVQIGAANVAEAKINLSYCYMYAPFDGIIGKKYVDVGNLVGGGENTLLANVVQLNPIYVEFSPSIEDFTSFLKYRKNMPFDVEVSLPHDGNLLFKGKLDLINNQADVSTSTILMRAEIENTKQLLLPGIYVNVKLNLSSNEKVILVSKQATMVTQGQRSVYIVGSDNIIQSRNITTSGQYKGYYIVASGLKEGEQVVSNGLQKLREGMQVKTTMAKTREPSE</sequence>
<evidence type="ECO:0000259" key="5">
    <source>
        <dbReference type="Pfam" id="PF25917"/>
    </source>
</evidence>
<feature type="domain" description="Multidrug resistance protein MdtA-like alpha-helical hairpin" evidence="4">
    <location>
        <begin position="102"/>
        <end position="169"/>
    </location>
</feature>
<dbReference type="Pfam" id="PF25917">
    <property type="entry name" value="BSH_RND"/>
    <property type="match status" value="1"/>
</dbReference>
<keyword evidence="10" id="KW-1185">Reference proteome</keyword>
<reference evidence="9 11" key="2">
    <citation type="submission" date="2018-06" db="EMBL/GenBank/DDBJ databases">
        <authorList>
            <consortium name="Pathogen Informatics"/>
            <person name="Doyle S."/>
        </authorList>
    </citation>
    <scope>NUCLEOTIDE SEQUENCE [LARGE SCALE GENOMIC DNA]</scope>
    <source>
        <strain evidence="9 11">NCTC12437</strain>
    </source>
</reference>
<evidence type="ECO:0000313" key="9">
    <source>
        <dbReference type="EMBL" id="STX32012.1"/>
    </source>
</evidence>
<evidence type="ECO:0000259" key="6">
    <source>
        <dbReference type="Pfam" id="PF25944"/>
    </source>
</evidence>
<evidence type="ECO:0000313" key="8">
    <source>
        <dbReference type="EMBL" id="KTC67749.1"/>
    </source>
</evidence>
<dbReference type="InterPro" id="IPR058624">
    <property type="entry name" value="MdtA-like_HH"/>
</dbReference>
<protein>
    <submittedName>
        <fullName evidence="9">HlyD family secretion protein</fullName>
    </submittedName>
    <submittedName>
        <fullName evidence="8">HlyD family transporter secretion protein</fullName>
    </submittedName>
</protein>
<dbReference type="PROSITE" id="PS51257">
    <property type="entry name" value="PROKAR_LIPOPROTEIN"/>
    <property type="match status" value="1"/>
</dbReference>
<dbReference type="Pfam" id="PF25876">
    <property type="entry name" value="HH_MFP_RND"/>
    <property type="match status" value="1"/>
</dbReference>